<protein>
    <submittedName>
        <fullName evidence="2">Uncharacterized protein</fullName>
    </submittedName>
</protein>
<organism evidence="2 3">
    <name type="scientific">Engystomops pustulosus</name>
    <name type="common">Tungara frog</name>
    <name type="synonym">Physalaemus pustulosus</name>
    <dbReference type="NCBI Taxonomy" id="76066"/>
    <lineage>
        <taxon>Eukaryota</taxon>
        <taxon>Metazoa</taxon>
        <taxon>Chordata</taxon>
        <taxon>Craniata</taxon>
        <taxon>Vertebrata</taxon>
        <taxon>Euteleostomi</taxon>
        <taxon>Amphibia</taxon>
        <taxon>Batrachia</taxon>
        <taxon>Anura</taxon>
        <taxon>Neobatrachia</taxon>
        <taxon>Hyloidea</taxon>
        <taxon>Leptodactylidae</taxon>
        <taxon>Leiuperinae</taxon>
        <taxon>Engystomops</taxon>
    </lineage>
</organism>
<comment type="caution">
    <text evidence="2">The sequence shown here is derived from an EMBL/GenBank/DDBJ whole genome shotgun (WGS) entry which is preliminary data.</text>
</comment>
<feature type="compositionally biased region" description="Polar residues" evidence="1">
    <location>
        <begin position="68"/>
        <end position="83"/>
    </location>
</feature>
<evidence type="ECO:0000313" key="2">
    <source>
        <dbReference type="EMBL" id="KAG8556220.1"/>
    </source>
</evidence>
<dbReference type="EMBL" id="WNYA01000009">
    <property type="protein sequence ID" value="KAG8556220.1"/>
    <property type="molecule type" value="Genomic_DNA"/>
</dbReference>
<feature type="region of interest" description="Disordered" evidence="1">
    <location>
        <begin position="1"/>
        <end position="28"/>
    </location>
</feature>
<sequence>MGNRRKTAKLSKAASASVPPSDDESIPKAPLLHSLEPLDAQDCSTSQAVLAQIQSNASKKLGKFSHTHPCSPQGSPNPSPSLFDNSQSHSLYASRTLLTHLWCLTASLRRCWRP</sequence>
<proteinExistence type="predicted"/>
<reference evidence="2" key="1">
    <citation type="thesis" date="2020" institute="ProQuest LLC" country="789 East Eisenhower Parkway, Ann Arbor, MI, USA">
        <title>Comparative Genomics and Chromosome Evolution.</title>
        <authorList>
            <person name="Mudd A.B."/>
        </authorList>
    </citation>
    <scope>NUCLEOTIDE SEQUENCE</scope>
    <source>
        <strain evidence="2">237g6f4</strain>
        <tissue evidence="2">Blood</tissue>
    </source>
</reference>
<evidence type="ECO:0000313" key="3">
    <source>
        <dbReference type="Proteomes" id="UP000824782"/>
    </source>
</evidence>
<accession>A0AAV7A9T4</accession>
<gene>
    <name evidence="2" type="ORF">GDO81_017970</name>
</gene>
<name>A0AAV7A9T4_ENGPU</name>
<evidence type="ECO:0000256" key="1">
    <source>
        <dbReference type="SAM" id="MobiDB-lite"/>
    </source>
</evidence>
<keyword evidence="3" id="KW-1185">Reference proteome</keyword>
<dbReference type="AlphaFoldDB" id="A0AAV7A9T4"/>
<feature type="region of interest" description="Disordered" evidence="1">
    <location>
        <begin position="61"/>
        <end position="83"/>
    </location>
</feature>
<dbReference type="Proteomes" id="UP000824782">
    <property type="component" value="Unassembled WGS sequence"/>
</dbReference>